<feature type="binding site" description="axial binding residue" evidence="12">
    <location>
        <position position="611"/>
    </location>
    <ligand>
        <name>heme c</name>
        <dbReference type="ChEBI" id="CHEBI:61717"/>
    </ligand>
    <ligandPart>
        <name>Fe</name>
        <dbReference type="ChEBI" id="CHEBI:18248"/>
    </ligandPart>
</feature>
<evidence type="ECO:0000256" key="2">
    <source>
        <dbReference type="ARBA" id="ARBA00022617"/>
    </source>
</evidence>
<keyword evidence="6 11" id="KW-0634">PQQ</keyword>
<keyword evidence="9" id="KW-1015">Disulfide bond</keyword>
<dbReference type="InterPro" id="IPR009056">
    <property type="entry name" value="Cyt_c-like_dom"/>
</dbReference>
<comment type="cofactor">
    <cofactor evidence="11">
        <name>pyrroloquinoline quinone</name>
        <dbReference type="ChEBI" id="CHEBI:58442"/>
    </cofactor>
    <text evidence="11">Binds 1 PQQ group per subunit.</text>
</comment>
<keyword evidence="7 15" id="KW-0560">Oxidoreductase</keyword>
<dbReference type="AlphaFoldDB" id="A0A7X0EG87"/>
<dbReference type="InterPro" id="IPR018391">
    <property type="entry name" value="PQQ_b-propeller_rpt"/>
</dbReference>
<dbReference type="SMART" id="SM00564">
    <property type="entry name" value="PQQ"/>
    <property type="match status" value="5"/>
</dbReference>
<evidence type="ECO:0000256" key="10">
    <source>
        <dbReference type="PIRSR" id="PIRSR617512-1"/>
    </source>
</evidence>
<feature type="domain" description="Cytochrome c" evidence="14">
    <location>
        <begin position="595"/>
        <end position="673"/>
    </location>
</feature>
<keyword evidence="8 12" id="KW-0408">Iron</keyword>
<evidence type="ECO:0000256" key="4">
    <source>
        <dbReference type="ARBA" id="ARBA00022729"/>
    </source>
</evidence>
<dbReference type="Pfam" id="PF01011">
    <property type="entry name" value="PQQ"/>
    <property type="match status" value="2"/>
</dbReference>
<dbReference type="InterPro" id="IPR002372">
    <property type="entry name" value="PQQ_rpt_dom"/>
</dbReference>
<dbReference type="EMBL" id="JACIIZ010000011">
    <property type="protein sequence ID" value="MBB6253304.1"/>
    <property type="molecule type" value="Genomic_DNA"/>
</dbReference>
<organism evidence="15 16">
    <name type="scientific">Nitrospirillum iridis</name>
    <dbReference type="NCBI Taxonomy" id="765888"/>
    <lineage>
        <taxon>Bacteria</taxon>
        <taxon>Pseudomonadati</taxon>
        <taxon>Pseudomonadota</taxon>
        <taxon>Alphaproteobacteria</taxon>
        <taxon>Rhodospirillales</taxon>
        <taxon>Azospirillaceae</taxon>
        <taxon>Nitrospirillum</taxon>
    </lineage>
</organism>
<feature type="binding site" evidence="11">
    <location>
        <position position="249"/>
    </location>
    <ligand>
        <name>pyrroloquinoline quinone</name>
        <dbReference type="ChEBI" id="CHEBI:58442"/>
    </ligand>
</feature>
<evidence type="ECO:0000313" key="16">
    <source>
        <dbReference type="Proteomes" id="UP000539175"/>
    </source>
</evidence>
<dbReference type="GO" id="GO:0005509">
    <property type="term" value="F:calcium ion binding"/>
    <property type="evidence" value="ECO:0007669"/>
    <property type="project" value="InterPro"/>
</dbReference>
<feature type="binding site" evidence="11">
    <location>
        <begin position="190"/>
        <end position="191"/>
    </location>
    <ligand>
        <name>pyrroloquinoline quinone</name>
        <dbReference type="ChEBI" id="CHEBI:58442"/>
    </ligand>
</feature>
<dbReference type="SUPFAM" id="SSF46626">
    <property type="entry name" value="Cytochrome c"/>
    <property type="match status" value="1"/>
</dbReference>
<keyword evidence="5 12" id="KW-0106">Calcium</keyword>
<dbReference type="SUPFAM" id="SSF50998">
    <property type="entry name" value="Quinoprotein alcohol dehydrogenase-like"/>
    <property type="match status" value="1"/>
</dbReference>
<sequence length="692" mass="73656">MTGRALFSTACAVLLLVTSPSARSATADQAGAGENWTTHGGGADESGYSRLTALTAKNAGRLGLAWSFDLPDEVTLEATPLAVDGVLYFTGSRSAVYAVDGISGRLVWKYDPEIWRVNPAKLGQALSVNRGVAYDNGKVFVGVLDGRLVALDAKSGRTLWTVNTLPPNTLHTITGAPRTFNGKVIIGNGGADANARGFVSAYDQVTGALAWRFYVTPGKPEDNAGDPVMEMAAKSWGGDYWKVGGGGGTVWNGITFDRELNRIYLGTGNGGPYDPRQRSPGGGDNLFLASIVALDADTGKYLWHYQENPGESWDYKATANMIMATLPIEGKPRKVLMQAPTNGFFYVLDRETGKLISADKIGKVTWADHIDLATGRPVEAPNIRYETGESIMYPSMLGAHNWQDMAYSPAAGLVYIPYMQMGARYSTHPQPSDIPISGVAITPHLADKDDGKGALLAWDPVARTARWKVAHPTIWNGGTLATAGGLVFQGTADGWFSAYDARTGDRLWSFDAGLGIVGAPISYAARGRQYVSILVGYGGTTAAVSSVLNVGWKYGAQTRRLLTFALDGRKRLPPSLAPDMVVHAVDDPTLVITDKAVAKGHALSIMCLACHGMNMQGAGSPAPDLRESAIALSEDAFWNVVHDGALLERGMPAFPSLTRDQVRSLRAYIRAAARDALSSQASTPLTGTPALP</sequence>
<dbReference type="GO" id="GO:0020037">
    <property type="term" value="F:heme binding"/>
    <property type="evidence" value="ECO:0007669"/>
    <property type="project" value="InterPro"/>
</dbReference>
<evidence type="ECO:0000256" key="13">
    <source>
        <dbReference type="SAM" id="SignalP"/>
    </source>
</evidence>
<dbReference type="InterPro" id="IPR036909">
    <property type="entry name" value="Cyt_c-like_dom_sf"/>
</dbReference>
<dbReference type="Pfam" id="PF13442">
    <property type="entry name" value="Cytochrome_CBB3"/>
    <property type="match status" value="1"/>
</dbReference>
<evidence type="ECO:0000259" key="14">
    <source>
        <dbReference type="PROSITE" id="PS51007"/>
    </source>
</evidence>
<comment type="cofactor">
    <cofactor evidence="11">
        <name>heme c</name>
        <dbReference type="ChEBI" id="CHEBI:61717"/>
    </cofactor>
    <text evidence="11">Binds 1 heme c group per subunit.</text>
</comment>
<feature type="binding site" evidence="11">
    <location>
        <position position="174"/>
    </location>
    <ligand>
        <name>pyrroloquinoline quinone</name>
        <dbReference type="ChEBI" id="CHEBI:58442"/>
    </ligand>
</feature>
<dbReference type="RefSeq" id="WP_184803620.1">
    <property type="nucleotide sequence ID" value="NZ_JACIIZ010000011.1"/>
</dbReference>
<feature type="chain" id="PRO_5030743992" evidence="13">
    <location>
        <begin position="25"/>
        <end position="692"/>
    </location>
</feature>
<feature type="active site" description="Proton acceptor" evidence="10">
    <location>
        <position position="314"/>
    </location>
</feature>
<feature type="binding site" evidence="11">
    <location>
        <position position="130"/>
    </location>
    <ligand>
        <name>pyrroloquinoline quinone</name>
        <dbReference type="ChEBI" id="CHEBI:58442"/>
    </ligand>
</feature>
<feature type="binding site" evidence="11">
    <location>
        <position position="77"/>
    </location>
    <ligand>
        <name>pyrroloquinoline quinone</name>
        <dbReference type="ChEBI" id="CHEBI:58442"/>
    </ligand>
</feature>
<feature type="binding site" description="covalent" evidence="11">
    <location>
        <position position="607"/>
    </location>
    <ligand>
        <name>heme c</name>
        <dbReference type="ChEBI" id="CHEBI:61717"/>
    </ligand>
</feature>
<evidence type="ECO:0000256" key="6">
    <source>
        <dbReference type="ARBA" id="ARBA00022891"/>
    </source>
</evidence>
<evidence type="ECO:0000313" key="15">
    <source>
        <dbReference type="EMBL" id="MBB6253304.1"/>
    </source>
</evidence>
<evidence type="ECO:0000256" key="12">
    <source>
        <dbReference type="PIRSR" id="PIRSR617512-3"/>
    </source>
</evidence>
<feature type="binding site" evidence="12">
    <location>
        <position position="314"/>
    </location>
    <ligand>
        <name>Ca(2+)</name>
        <dbReference type="ChEBI" id="CHEBI:29108"/>
    </ligand>
</feature>
<dbReference type="InterPro" id="IPR011047">
    <property type="entry name" value="Quinoprotein_ADH-like_sf"/>
</dbReference>
<dbReference type="NCBIfam" id="TIGR03075">
    <property type="entry name" value="PQQ_enz_alc_DH"/>
    <property type="match status" value="1"/>
</dbReference>
<dbReference type="GO" id="GO:0009055">
    <property type="term" value="F:electron transfer activity"/>
    <property type="evidence" value="ECO:0007669"/>
    <property type="project" value="InterPro"/>
</dbReference>
<evidence type="ECO:0000256" key="3">
    <source>
        <dbReference type="ARBA" id="ARBA00022723"/>
    </source>
</evidence>
<keyword evidence="16" id="KW-1185">Reference proteome</keyword>
<feature type="binding site" description="axial binding residue" evidence="12">
    <location>
        <position position="651"/>
    </location>
    <ligand>
        <name>heme c</name>
        <dbReference type="ChEBI" id="CHEBI:61717"/>
    </ligand>
    <ligandPart>
        <name>Fe</name>
        <dbReference type="ChEBI" id="CHEBI:18248"/>
    </ligandPart>
</feature>
<proteinExistence type="inferred from homology"/>
<dbReference type="Gene3D" id="1.10.760.10">
    <property type="entry name" value="Cytochrome c-like domain"/>
    <property type="match status" value="1"/>
</dbReference>
<evidence type="ECO:0000256" key="5">
    <source>
        <dbReference type="ARBA" id="ARBA00022837"/>
    </source>
</evidence>
<accession>A0A7X0EG87</accession>
<dbReference type="InterPro" id="IPR017512">
    <property type="entry name" value="PQQ_MeOH/EtOH_DH"/>
</dbReference>
<comment type="similarity">
    <text evidence="1">Belongs to the bacterial PQQ dehydrogenase family.</text>
</comment>
<evidence type="ECO:0000256" key="9">
    <source>
        <dbReference type="ARBA" id="ARBA00023157"/>
    </source>
</evidence>
<feature type="binding site" description="covalent" evidence="11">
    <location>
        <position position="610"/>
    </location>
    <ligand>
        <name>heme c</name>
        <dbReference type="ChEBI" id="CHEBI:61717"/>
    </ligand>
</feature>
<reference evidence="15 16" key="1">
    <citation type="submission" date="2020-08" db="EMBL/GenBank/DDBJ databases">
        <title>Genomic Encyclopedia of Type Strains, Phase IV (KMG-IV): sequencing the most valuable type-strain genomes for metagenomic binning, comparative biology and taxonomic classification.</title>
        <authorList>
            <person name="Goeker M."/>
        </authorList>
    </citation>
    <scope>NUCLEOTIDE SEQUENCE [LARGE SCALE GENOMIC DNA]</scope>
    <source>
        <strain evidence="15 16">DSM 22198</strain>
    </source>
</reference>
<feature type="binding site" evidence="11">
    <location>
        <begin position="401"/>
        <end position="402"/>
    </location>
    <ligand>
        <name>pyrroloquinoline quinone</name>
        <dbReference type="ChEBI" id="CHEBI:58442"/>
    </ligand>
</feature>
<keyword evidence="4 13" id="KW-0732">Signal</keyword>
<comment type="cofactor">
    <cofactor evidence="12">
        <name>Ca(2+)</name>
        <dbReference type="ChEBI" id="CHEBI:29108"/>
    </cofactor>
    <text evidence="12">Binds 1 Ca(2+) ion per subunit.</text>
</comment>
<evidence type="ECO:0000256" key="1">
    <source>
        <dbReference type="ARBA" id="ARBA00008156"/>
    </source>
</evidence>
<feature type="signal peptide" evidence="13">
    <location>
        <begin position="1"/>
        <end position="24"/>
    </location>
</feature>
<dbReference type="GO" id="GO:0016614">
    <property type="term" value="F:oxidoreductase activity, acting on CH-OH group of donors"/>
    <property type="evidence" value="ECO:0007669"/>
    <property type="project" value="InterPro"/>
</dbReference>
<evidence type="ECO:0000256" key="11">
    <source>
        <dbReference type="PIRSR" id="PIRSR617512-2"/>
    </source>
</evidence>
<dbReference type="PANTHER" id="PTHR32303">
    <property type="entry name" value="QUINOPROTEIN ALCOHOL DEHYDROGENASE (CYTOCHROME C)"/>
    <property type="match status" value="1"/>
</dbReference>
<feature type="binding site" evidence="12">
    <location>
        <position position="269"/>
    </location>
    <ligand>
        <name>Ca(2+)</name>
        <dbReference type="ChEBI" id="CHEBI:29108"/>
    </ligand>
</feature>
<protein>
    <submittedName>
        <fullName evidence="15">Quinohemoprotein ethanol dehydrogenase</fullName>
        <ecNumber evidence="15">1.1.9.1</ecNumber>
    </submittedName>
</protein>
<evidence type="ECO:0000256" key="8">
    <source>
        <dbReference type="ARBA" id="ARBA00023004"/>
    </source>
</evidence>
<dbReference type="Proteomes" id="UP000539175">
    <property type="component" value="Unassembled WGS sequence"/>
</dbReference>
<name>A0A7X0EG87_9PROT</name>
<keyword evidence="2 11" id="KW-0349">Heme</keyword>
<dbReference type="EC" id="1.1.9.1" evidence="15"/>
<keyword evidence="3 12" id="KW-0479">Metal-binding</keyword>
<gene>
    <name evidence="15" type="ORF">FHS74_003873</name>
</gene>
<dbReference type="GO" id="GO:0016020">
    <property type="term" value="C:membrane"/>
    <property type="evidence" value="ECO:0007669"/>
    <property type="project" value="InterPro"/>
</dbReference>
<dbReference type="Gene3D" id="2.140.10.10">
    <property type="entry name" value="Quinoprotein alcohol dehydrogenase-like superfamily"/>
    <property type="match status" value="1"/>
</dbReference>
<evidence type="ECO:0000256" key="7">
    <source>
        <dbReference type="ARBA" id="ARBA00023002"/>
    </source>
</evidence>
<comment type="caution">
    <text evidence="15">The sequence shown here is derived from an EMBL/GenBank/DDBJ whole genome shotgun (WGS) entry which is preliminary data.</text>
</comment>
<dbReference type="PROSITE" id="PS51007">
    <property type="entry name" value="CYTC"/>
    <property type="match status" value="1"/>
</dbReference>